<accession>A0AAV5DB50</accession>
<evidence type="ECO:0000313" key="6">
    <source>
        <dbReference type="EMBL" id="GJN07959.1"/>
    </source>
</evidence>
<evidence type="ECO:0000256" key="1">
    <source>
        <dbReference type="ARBA" id="ARBA00022729"/>
    </source>
</evidence>
<dbReference type="PROSITE" id="PS50893">
    <property type="entry name" value="ABC_TRANSPORTER_2"/>
    <property type="match status" value="1"/>
</dbReference>
<evidence type="ECO:0000313" key="7">
    <source>
        <dbReference type="Proteomes" id="UP001054889"/>
    </source>
</evidence>
<sequence length="577" mass="62926">MAPPLAAVSSSSPLFSPSSSCPIPRRHAPPRSVSFQTRRRSQAAASAAAAESSSSPLLEVRGLTASVKETGQQILAGVDLTIREGEIHAIMGKNGSGKSTLTKVLVGHPHYEVTGGTILFKGEDLVEMEPEERSLAGLFMSFQAPIEIPGVSNFDFLLMAVNARREKTGLPALGPLEFYSLVSPKIDALKMDPKFLDRNVNEGFSGDLALLDEIDSGLDVDALEDVANAVNGLLTPKNSVMMITHYQRLLDLIKPSYVHIMENGKIIKTGDSSLATHISEGIVIDDYPLLQYLLAVTTRLTLPPCQSSLDSMIPALISSVAPMGSRTLALGQQLFMLLLLLPRLFVNPVGARQCFWPGPSPEDAGCLSWRVMVEANNARGWRTVPSQCVGYVTGYMTRGQYLRDLAGVMEQASSYVDEVAADADGLDAWVFDVDDTCLSNLFYYEAKQFGAYDPLAFKDWASKRSCPAILPVLQLFTTLLDKGFTVFLLSGRDEESLGSCTAENLEAEGFSGYERLMMRTPEYRGQSSSLFKSAMRQQLVDAGYRIRGNVGDQWSDLQGDCVGDRVFKIPNPMYFVP</sequence>
<dbReference type="Proteomes" id="UP001054889">
    <property type="component" value="Unassembled WGS sequence"/>
</dbReference>
<dbReference type="InterPro" id="IPR027417">
    <property type="entry name" value="P-loop_NTPase"/>
</dbReference>
<keyword evidence="1" id="KW-0732">Signal</keyword>
<protein>
    <recommendedName>
        <fullName evidence="5">ABC transporter domain-containing protein</fullName>
    </recommendedName>
</protein>
<dbReference type="EMBL" id="BQKI01000015">
    <property type="protein sequence ID" value="GJN07959.1"/>
    <property type="molecule type" value="Genomic_DNA"/>
</dbReference>
<evidence type="ECO:0000256" key="3">
    <source>
        <dbReference type="ARBA" id="ARBA00022840"/>
    </source>
</evidence>
<proteinExistence type="predicted"/>
<dbReference type="AlphaFoldDB" id="A0AAV5DB50"/>
<dbReference type="InterPro" id="IPR023214">
    <property type="entry name" value="HAD_sf"/>
</dbReference>
<dbReference type="GO" id="GO:0016887">
    <property type="term" value="F:ATP hydrolysis activity"/>
    <property type="evidence" value="ECO:0007669"/>
    <property type="project" value="InterPro"/>
</dbReference>
<reference evidence="6" key="1">
    <citation type="journal article" date="2018" name="DNA Res.">
        <title>Multiple hybrid de novo genome assembly of finger millet, an orphan allotetraploid crop.</title>
        <authorList>
            <person name="Hatakeyama M."/>
            <person name="Aluri S."/>
            <person name="Balachadran M.T."/>
            <person name="Sivarajan S.R."/>
            <person name="Patrignani A."/>
            <person name="Gruter S."/>
            <person name="Poveda L."/>
            <person name="Shimizu-Inatsugi R."/>
            <person name="Baeten J."/>
            <person name="Francoijs K.J."/>
            <person name="Nataraja K.N."/>
            <person name="Reddy Y.A.N."/>
            <person name="Phadnis S."/>
            <person name="Ravikumar R.L."/>
            <person name="Schlapbach R."/>
            <person name="Sreeman S.M."/>
            <person name="Shimizu K.K."/>
        </authorList>
    </citation>
    <scope>NUCLEOTIDE SEQUENCE</scope>
</reference>
<dbReference type="InterPro" id="IPR005519">
    <property type="entry name" value="Acid_phosphat_B-like"/>
</dbReference>
<organism evidence="6 7">
    <name type="scientific">Eleusine coracana subsp. coracana</name>
    <dbReference type="NCBI Taxonomy" id="191504"/>
    <lineage>
        <taxon>Eukaryota</taxon>
        <taxon>Viridiplantae</taxon>
        <taxon>Streptophyta</taxon>
        <taxon>Embryophyta</taxon>
        <taxon>Tracheophyta</taxon>
        <taxon>Spermatophyta</taxon>
        <taxon>Magnoliopsida</taxon>
        <taxon>Liliopsida</taxon>
        <taxon>Poales</taxon>
        <taxon>Poaceae</taxon>
        <taxon>PACMAD clade</taxon>
        <taxon>Chloridoideae</taxon>
        <taxon>Cynodonteae</taxon>
        <taxon>Eleusininae</taxon>
        <taxon>Eleusine</taxon>
    </lineage>
</organism>
<dbReference type="SUPFAM" id="SSF52540">
    <property type="entry name" value="P-loop containing nucleoside triphosphate hydrolases"/>
    <property type="match status" value="1"/>
</dbReference>
<dbReference type="PANTHER" id="PTHR43204">
    <property type="entry name" value="ABC TRANSPORTER I FAMILY MEMBER 6, CHLOROPLASTIC"/>
    <property type="match status" value="1"/>
</dbReference>
<feature type="region of interest" description="Disordered" evidence="4">
    <location>
        <begin position="1"/>
        <end position="50"/>
    </location>
</feature>
<evidence type="ECO:0000256" key="4">
    <source>
        <dbReference type="SAM" id="MobiDB-lite"/>
    </source>
</evidence>
<keyword evidence="7" id="KW-1185">Reference proteome</keyword>
<reference evidence="6" key="2">
    <citation type="submission" date="2021-12" db="EMBL/GenBank/DDBJ databases">
        <title>Resequencing data analysis of finger millet.</title>
        <authorList>
            <person name="Hatakeyama M."/>
            <person name="Aluri S."/>
            <person name="Balachadran M.T."/>
            <person name="Sivarajan S.R."/>
            <person name="Poveda L."/>
            <person name="Shimizu-Inatsugi R."/>
            <person name="Schlapbach R."/>
            <person name="Sreeman S.M."/>
            <person name="Shimizu K.K."/>
        </authorList>
    </citation>
    <scope>NUCLEOTIDE SEQUENCE</scope>
</reference>
<comment type="caution">
    <text evidence="6">The sequence shown here is derived from an EMBL/GenBank/DDBJ whole genome shotgun (WGS) entry which is preliminary data.</text>
</comment>
<dbReference type="InterPro" id="IPR003439">
    <property type="entry name" value="ABC_transporter-like_ATP-bd"/>
</dbReference>
<dbReference type="InterPro" id="IPR010230">
    <property type="entry name" value="FeS-cluster_ATPase_SufC"/>
</dbReference>
<dbReference type="Gene3D" id="3.40.50.1000">
    <property type="entry name" value="HAD superfamily/HAD-like"/>
    <property type="match status" value="1"/>
</dbReference>
<feature type="compositionally biased region" description="Low complexity" evidence="4">
    <location>
        <begin position="1"/>
        <end position="23"/>
    </location>
</feature>
<keyword evidence="2" id="KW-0547">Nucleotide-binding</keyword>
<dbReference type="NCBIfam" id="TIGR01978">
    <property type="entry name" value="sufC"/>
    <property type="match status" value="1"/>
</dbReference>
<dbReference type="Pfam" id="PF03767">
    <property type="entry name" value="Acid_phosphat_B"/>
    <property type="match status" value="1"/>
</dbReference>
<gene>
    <name evidence="6" type="primary">ga25838</name>
    <name evidence="6" type="ORF">PR202_ga25838</name>
</gene>
<evidence type="ECO:0000259" key="5">
    <source>
        <dbReference type="PROSITE" id="PS50893"/>
    </source>
</evidence>
<keyword evidence="3" id="KW-0067">ATP-binding</keyword>
<dbReference type="Pfam" id="PF00005">
    <property type="entry name" value="ABC_tran"/>
    <property type="match status" value="1"/>
</dbReference>
<dbReference type="Gene3D" id="3.40.50.300">
    <property type="entry name" value="P-loop containing nucleotide triphosphate hydrolases"/>
    <property type="match status" value="1"/>
</dbReference>
<feature type="domain" description="ABC transporter" evidence="5">
    <location>
        <begin position="58"/>
        <end position="288"/>
    </location>
</feature>
<dbReference type="CDD" id="cd03217">
    <property type="entry name" value="ABC_FeS_Assembly"/>
    <property type="match status" value="1"/>
</dbReference>
<dbReference type="InterPro" id="IPR036412">
    <property type="entry name" value="HAD-like_sf"/>
</dbReference>
<dbReference type="SUPFAM" id="SSF56784">
    <property type="entry name" value="HAD-like"/>
    <property type="match status" value="1"/>
</dbReference>
<name>A0AAV5DB50_ELECO</name>
<dbReference type="PANTHER" id="PTHR43204:SF1">
    <property type="entry name" value="ABC TRANSPORTER I FAMILY MEMBER 6, CHLOROPLASTIC"/>
    <property type="match status" value="1"/>
</dbReference>
<dbReference type="GO" id="GO:0005524">
    <property type="term" value="F:ATP binding"/>
    <property type="evidence" value="ECO:0007669"/>
    <property type="project" value="UniProtKB-KW"/>
</dbReference>
<evidence type="ECO:0000256" key="2">
    <source>
        <dbReference type="ARBA" id="ARBA00022741"/>
    </source>
</evidence>